<protein>
    <submittedName>
        <fullName evidence="1">Uncharacterized protein</fullName>
    </submittedName>
</protein>
<evidence type="ECO:0000313" key="1">
    <source>
        <dbReference type="EMBL" id="AKG36134.1"/>
    </source>
</evidence>
<reference evidence="1 2" key="2">
    <citation type="journal article" date="2016" name="Genome Announc.">
        <title>Genome Sequence of a Gram-Positive Diazotroph, Paenibacillus durus Type Strain ATCC 35681.</title>
        <authorList>
            <person name="Halim M.A."/>
            <person name="Rahman A.Y."/>
            <person name="Sim K.S."/>
            <person name="Yam H.C."/>
            <person name="Rahim A.A."/>
            <person name="Ghazali A.H."/>
            <person name="Najimudin N."/>
        </authorList>
    </citation>
    <scope>NUCLEOTIDE SEQUENCE [LARGE SCALE GENOMIC DNA]</scope>
    <source>
        <strain evidence="1 2">ATCC 35681</strain>
    </source>
</reference>
<proteinExistence type="predicted"/>
<dbReference type="HOGENOM" id="CLU_2181249_0_0_9"/>
<sequence>MSKLPRLSKASAKEAIKMLVGSAVGIEAVDVGREYIARYGILSVRVQMEEFWPVDTFIRGDIIIQNETVKTVYLNRTSFEPDWEMTAKIERIKAREEAARRRQIDADHS</sequence>
<gene>
    <name evidence="1" type="ORF">VK70_17500</name>
</gene>
<organism evidence="1 2">
    <name type="scientific">Paenibacillus durus ATCC 35681</name>
    <dbReference type="NCBI Taxonomy" id="1333534"/>
    <lineage>
        <taxon>Bacteria</taxon>
        <taxon>Bacillati</taxon>
        <taxon>Bacillota</taxon>
        <taxon>Bacilli</taxon>
        <taxon>Bacillales</taxon>
        <taxon>Paenibacillaceae</taxon>
        <taxon>Paenibacillus</taxon>
    </lineage>
</organism>
<dbReference type="EMBL" id="CP011114">
    <property type="protein sequence ID" value="AKG36134.1"/>
    <property type="molecule type" value="Genomic_DNA"/>
</dbReference>
<dbReference type="RefSeq" id="WP_025698423.1">
    <property type="nucleotide sequence ID" value="NZ_ASQQ01000601.1"/>
</dbReference>
<dbReference type="PATRIC" id="fig|1333534.5.peg.3854"/>
<reference evidence="1 2" key="1">
    <citation type="submission" date="2015-03" db="EMBL/GenBank/DDBJ databases">
        <authorList>
            <person name="Abdul Halim M."/>
        </authorList>
    </citation>
    <scope>NUCLEOTIDE SEQUENCE [LARGE SCALE GENOMIC DNA]</scope>
    <source>
        <strain evidence="1 2">ATCC 35681</strain>
    </source>
</reference>
<dbReference type="Proteomes" id="UP000034189">
    <property type="component" value="Chromosome"/>
</dbReference>
<dbReference type="AlphaFoldDB" id="A0A0F7FCK8"/>
<evidence type="ECO:0000313" key="2">
    <source>
        <dbReference type="Proteomes" id="UP000034189"/>
    </source>
</evidence>
<name>A0A0F7FCK8_PAEDU</name>
<accession>A0A0F7FCK8</accession>